<name>A0A9Q9B232_9PEZI</name>
<gene>
    <name evidence="1" type="ORF">Slin15195_G128930</name>
</gene>
<proteinExistence type="predicted"/>
<accession>A0A9Q9B232</accession>
<organism evidence="1 2">
    <name type="scientific">Septoria linicola</name>
    <dbReference type="NCBI Taxonomy" id="215465"/>
    <lineage>
        <taxon>Eukaryota</taxon>
        <taxon>Fungi</taxon>
        <taxon>Dikarya</taxon>
        <taxon>Ascomycota</taxon>
        <taxon>Pezizomycotina</taxon>
        <taxon>Dothideomycetes</taxon>
        <taxon>Dothideomycetidae</taxon>
        <taxon>Mycosphaerellales</taxon>
        <taxon>Mycosphaerellaceae</taxon>
        <taxon>Septoria</taxon>
    </lineage>
</organism>
<reference evidence="1" key="1">
    <citation type="submission" date="2022-06" db="EMBL/GenBank/DDBJ databases">
        <title>Complete genome sequences of two strains of the flax pathogen Septoria linicola.</title>
        <authorList>
            <person name="Lapalu N."/>
            <person name="Simon A."/>
            <person name="Demenou B."/>
            <person name="Paumier D."/>
            <person name="Guillot M.-P."/>
            <person name="Gout L."/>
            <person name="Valade R."/>
        </authorList>
    </citation>
    <scope>NUCLEOTIDE SEQUENCE</scope>
    <source>
        <strain evidence="1">SE15195</strain>
    </source>
</reference>
<dbReference type="EMBL" id="CP099429">
    <property type="protein sequence ID" value="USW59574.1"/>
    <property type="molecule type" value="Genomic_DNA"/>
</dbReference>
<sequence length="222" mass="25608">MANRRRKKTAPPLQQQISNNVHKTCLLDWSAELRNEVYSLLFRQSKEIRLYSWGSSDSPRDDYASLSRVNRQVHKEVTSFFFGYCTFDFFRFARRSHRADQRDDARSFLKMVGSSIVHLRNIKLPYMTKSTIKGVLHGLKGLLNLATLEISDRVWRSIRPTDMALLKSRKTADISSLIKVVRFQPSDRSQHSGAAAEAFFDDFEAAAKEELAKEMLCTARLK</sequence>
<keyword evidence="2" id="KW-1185">Reference proteome</keyword>
<evidence type="ECO:0000313" key="1">
    <source>
        <dbReference type="EMBL" id="USW59574.1"/>
    </source>
</evidence>
<dbReference type="Proteomes" id="UP001056384">
    <property type="component" value="Chromosome 12"/>
</dbReference>
<evidence type="ECO:0000313" key="2">
    <source>
        <dbReference type="Proteomes" id="UP001056384"/>
    </source>
</evidence>
<dbReference type="AlphaFoldDB" id="A0A9Q9B232"/>
<protein>
    <submittedName>
        <fullName evidence="1">Uncharacterized protein</fullName>
    </submittedName>
</protein>